<evidence type="ECO:0000313" key="2">
    <source>
        <dbReference type="Proteomes" id="UP000299102"/>
    </source>
</evidence>
<comment type="caution">
    <text evidence="1">The sequence shown here is derived from an EMBL/GenBank/DDBJ whole genome shotgun (WGS) entry which is preliminary data.</text>
</comment>
<gene>
    <name evidence="1" type="ORF">EVAR_11672_1</name>
</gene>
<keyword evidence="2" id="KW-1185">Reference proteome</keyword>
<dbReference type="AlphaFoldDB" id="A0A4C1U584"/>
<proteinExistence type="predicted"/>
<dbReference type="OrthoDB" id="10513622at2759"/>
<reference evidence="1 2" key="1">
    <citation type="journal article" date="2019" name="Commun. Biol.">
        <title>The bagworm genome reveals a unique fibroin gene that provides high tensile strength.</title>
        <authorList>
            <person name="Kono N."/>
            <person name="Nakamura H."/>
            <person name="Ohtoshi R."/>
            <person name="Tomita M."/>
            <person name="Numata K."/>
            <person name="Arakawa K."/>
        </authorList>
    </citation>
    <scope>NUCLEOTIDE SEQUENCE [LARGE SCALE GENOMIC DNA]</scope>
</reference>
<dbReference type="EMBL" id="BGZK01000127">
    <property type="protein sequence ID" value="GBP21277.1"/>
    <property type="molecule type" value="Genomic_DNA"/>
</dbReference>
<protein>
    <submittedName>
        <fullName evidence="1">Uncharacterized protein</fullName>
    </submittedName>
</protein>
<dbReference type="Proteomes" id="UP000299102">
    <property type="component" value="Unassembled WGS sequence"/>
</dbReference>
<sequence length="140" mass="15734">MEKGPVASRVVVEALVGPVRVGRLDVRRHSVDRRLHDVIGRDVVVPGKWQTRRFHGDPVDHQICLDDPDSCRMRYSLERVGGGGNHGILLVPGYTGRAWTLDLGAFKPFKQIASVAFKKKKDNTIKNQRLTFYLAETNSD</sequence>
<evidence type="ECO:0000313" key="1">
    <source>
        <dbReference type="EMBL" id="GBP21277.1"/>
    </source>
</evidence>
<organism evidence="1 2">
    <name type="scientific">Eumeta variegata</name>
    <name type="common">Bagworm moth</name>
    <name type="synonym">Eumeta japonica</name>
    <dbReference type="NCBI Taxonomy" id="151549"/>
    <lineage>
        <taxon>Eukaryota</taxon>
        <taxon>Metazoa</taxon>
        <taxon>Ecdysozoa</taxon>
        <taxon>Arthropoda</taxon>
        <taxon>Hexapoda</taxon>
        <taxon>Insecta</taxon>
        <taxon>Pterygota</taxon>
        <taxon>Neoptera</taxon>
        <taxon>Endopterygota</taxon>
        <taxon>Lepidoptera</taxon>
        <taxon>Glossata</taxon>
        <taxon>Ditrysia</taxon>
        <taxon>Tineoidea</taxon>
        <taxon>Psychidae</taxon>
        <taxon>Oiketicinae</taxon>
        <taxon>Eumeta</taxon>
    </lineage>
</organism>
<name>A0A4C1U584_EUMVA</name>
<accession>A0A4C1U584</accession>